<dbReference type="Proteomes" id="UP000095009">
    <property type="component" value="Unassembled WGS sequence"/>
</dbReference>
<feature type="compositionally biased region" description="Polar residues" evidence="1">
    <location>
        <begin position="229"/>
        <end position="244"/>
    </location>
</feature>
<dbReference type="EMBL" id="KV454411">
    <property type="protein sequence ID" value="ODQ64724.1"/>
    <property type="molecule type" value="Genomic_DNA"/>
</dbReference>
<feature type="compositionally biased region" description="Low complexity" evidence="1">
    <location>
        <begin position="197"/>
        <end position="214"/>
    </location>
</feature>
<sequence length="399" mass="44022">MAYQPCNIAVPEADSRIRPLQSDYFAPLHYQASQFETKYSSQAQPSWSYNPPPTSSQSYPNLSPAAYTTDNFSRDRAFDSRSISHDGSRYLSSNEDSLSFQAPSFNNGFIPGPGITTLNTSFGGLRQYQAPNQSRSLSLSSGGSSLSIKDERSTDGDRPLPSGSSLLPPANLTYSQPPHFTSPLYSPSDIGNGKIVNNNSNSNNSNNNSNNNNNISEADESLKADHTISCNTLNHNDSPLNRSPPSHEPRVSSLAPRRTYKSRFTPEQDSLILNLRKKGKSWSEIADAAKVEGPMTARNRYRTLVGPHGRKRNVNWDDDDVLVLRELLEAGERAKWKFISAQLSNSRQKRVTSTACQKKFLDMFGVAESSSVLGSSLCYVAHETGWDCLYEDNDSSQSP</sequence>
<accession>A0A1E3PHN2</accession>
<dbReference type="STRING" id="857566.A0A1E3PHN2"/>
<keyword evidence="3" id="KW-1185">Reference proteome</keyword>
<feature type="compositionally biased region" description="Low complexity" evidence="1">
    <location>
        <begin position="159"/>
        <end position="169"/>
    </location>
</feature>
<feature type="compositionally biased region" description="Low complexity" evidence="1">
    <location>
        <begin position="134"/>
        <end position="147"/>
    </location>
</feature>
<evidence type="ECO:0000313" key="2">
    <source>
        <dbReference type="EMBL" id="ODQ64724.1"/>
    </source>
</evidence>
<organism evidence="2 3">
    <name type="scientific">Nadsonia fulvescens var. elongata DSM 6958</name>
    <dbReference type="NCBI Taxonomy" id="857566"/>
    <lineage>
        <taxon>Eukaryota</taxon>
        <taxon>Fungi</taxon>
        <taxon>Dikarya</taxon>
        <taxon>Ascomycota</taxon>
        <taxon>Saccharomycotina</taxon>
        <taxon>Dipodascomycetes</taxon>
        <taxon>Dipodascales</taxon>
        <taxon>Dipodascales incertae sedis</taxon>
        <taxon>Nadsonia</taxon>
    </lineage>
</organism>
<feature type="region of interest" description="Disordered" evidence="1">
    <location>
        <begin position="229"/>
        <end position="257"/>
    </location>
</feature>
<dbReference type="SUPFAM" id="SSF46689">
    <property type="entry name" value="Homeodomain-like"/>
    <property type="match status" value="1"/>
</dbReference>
<evidence type="ECO:0000313" key="3">
    <source>
        <dbReference type="Proteomes" id="UP000095009"/>
    </source>
</evidence>
<name>A0A1E3PHN2_9ASCO</name>
<feature type="region of interest" description="Disordered" evidence="1">
    <location>
        <begin position="43"/>
        <end position="66"/>
    </location>
</feature>
<feature type="compositionally biased region" description="Polar residues" evidence="1">
    <location>
        <begin position="172"/>
        <end position="185"/>
    </location>
</feature>
<dbReference type="AlphaFoldDB" id="A0A1E3PHN2"/>
<dbReference type="InterPro" id="IPR009057">
    <property type="entry name" value="Homeodomain-like_sf"/>
</dbReference>
<evidence type="ECO:0008006" key="4">
    <source>
        <dbReference type="Google" id="ProtNLM"/>
    </source>
</evidence>
<evidence type="ECO:0000256" key="1">
    <source>
        <dbReference type="SAM" id="MobiDB-lite"/>
    </source>
</evidence>
<gene>
    <name evidence="2" type="ORF">NADFUDRAFT_43026</name>
</gene>
<feature type="region of interest" description="Disordered" evidence="1">
    <location>
        <begin position="132"/>
        <end position="216"/>
    </location>
</feature>
<proteinExistence type="predicted"/>
<feature type="compositionally biased region" description="Basic and acidic residues" evidence="1">
    <location>
        <begin position="148"/>
        <end position="158"/>
    </location>
</feature>
<dbReference type="OrthoDB" id="3981234at2759"/>
<protein>
    <recommendedName>
        <fullName evidence="4">Myb-like domain-containing protein</fullName>
    </recommendedName>
</protein>
<reference evidence="2 3" key="1">
    <citation type="journal article" date="2016" name="Proc. Natl. Acad. Sci. U.S.A.">
        <title>Comparative genomics of biotechnologically important yeasts.</title>
        <authorList>
            <person name="Riley R."/>
            <person name="Haridas S."/>
            <person name="Wolfe K.H."/>
            <person name="Lopes M.R."/>
            <person name="Hittinger C.T."/>
            <person name="Goeker M."/>
            <person name="Salamov A.A."/>
            <person name="Wisecaver J.H."/>
            <person name="Long T.M."/>
            <person name="Calvey C.H."/>
            <person name="Aerts A.L."/>
            <person name="Barry K.W."/>
            <person name="Choi C."/>
            <person name="Clum A."/>
            <person name="Coughlan A.Y."/>
            <person name="Deshpande S."/>
            <person name="Douglass A.P."/>
            <person name="Hanson S.J."/>
            <person name="Klenk H.-P."/>
            <person name="LaButti K.M."/>
            <person name="Lapidus A."/>
            <person name="Lindquist E.A."/>
            <person name="Lipzen A.M."/>
            <person name="Meier-Kolthoff J.P."/>
            <person name="Ohm R.A."/>
            <person name="Otillar R.P."/>
            <person name="Pangilinan J.L."/>
            <person name="Peng Y."/>
            <person name="Rokas A."/>
            <person name="Rosa C.A."/>
            <person name="Scheuner C."/>
            <person name="Sibirny A.A."/>
            <person name="Slot J.C."/>
            <person name="Stielow J.B."/>
            <person name="Sun H."/>
            <person name="Kurtzman C.P."/>
            <person name="Blackwell M."/>
            <person name="Grigoriev I.V."/>
            <person name="Jeffries T.W."/>
        </authorList>
    </citation>
    <scope>NUCLEOTIDE SEQUENCE [LARGE SCALE GENOMIC DNA]</scope>
    <source>
        <strain evidence="2 3">DSM 6958</strain>
    </source>
</reference>